<dbReference type="PANTHER" id="PTHR34848:SF1">
    <property type="entry name" value="BIFUNCTIONAL ADENOSYLCOBALAMIN BIOSYNTHESIS PROTEIN COBU"/>
    <property type="match status" value="1"/>
</dbReference>
<keyword evidence="12 14" id="KW-0067">ATP-binding</keyword>
<dbReference type="NCBIfam" id="NF004469">
    <property type="entry name" value="PRK05800.1"/>
    <property type="match status" value="1"/>
</dbReference>
<feature type="active site" description="GMP-histidine intermediate" evidence="15">
    <location>
        <position position="56"/>
    </location>
</feature>
<gene>
    <name evidence="17" type="ORF">DFP79_1625</name>
</gene>
<evidence type="ECO:0000256" key="5">
    <source>
        <dbReference type="ARBA" id="ARBA00004692"/>
    </source>
</evidence>
<keyword evidence="17" id="KW-0548">Nucleotidyltransferase</keyword>
<dbReference type="EMBL" id="SNXC01000011">
    <property type="protein sequence ID" value="TDO97993.1"/>
    <property type="molecule type" value="Genomic_DNA"/>
</dbReference>
<dbReference type="Gene3D" id="3.40.50.300">
    <property type="entry name" value="P-loop containing nucleotide triphosphate hydrolases"/>
    <property type="match status" value="1"/>
</dbReference>
<comment type="pathway">
    <text evidence="6 14">Cofactor biosynthesis; adenosylcobalamin biosynthesis; adenosylcobalamin from cob(II)yrinate a,c-diamide: step 5/7.</text>
</comment>
<evidence type="ECO:0000256" key="9">
    <source>
        <dbReference type="ARBA" id="ARBA00022679"/>
    </source>
</evidence>
<comment type="pathway">
    <text evidence="5 14">Cofactor biosynthesis; adenosylcobalamin biosynthesis; adenosylcobalamin from cob(II)yrinate a,c-diamide: step 6/7.</text>
</comment>
<organism evidence="17 18">
    <name type="scientific">Marinomonas balearica</name>
    <dbReference type="NCBI Taxonomy" id="491947"/>
    <lineage>
        <taxon>Bacteria</taxon>
        <taxon>Pseudomonadati</taxon>
        <taxon>Pseudomonadota</taxon>
        <taxon>Gammaproteobacteria</taxon>
        <taxon>Oceanospirillales</taxon>
        <taxon>Oceanospirillaceae</taxon>
        <taxon>Marinomonas</taxon>
    </lineage>
</organism>
<dbReference type="GO" id="GO:0005524">
    <property type="term" value="F:ATP binding"/>
    <property type="evidence" value="ECO:0007669"/>
    <property type="project" value="UniProtKB-UniRule"/>
</dbReference>
<keyword evidence="13 14" id="KW-0342">GTP-binding</keyword>
<dbReference type="UniPathway" id="UPA00148">
    <property type="reaction ID" value="UER00236"/>
</dbReference>
<keyword evidence="11 14" id="KW-0418">Kinase</keyword>
<evidence type="ECO:0000256" key="7">
    <source>
        <dbReference type="ARBA" id="ARBA00007490"/>
    </source>
</evidence>
<evidence type="ECO:0000256" key="8">
    <source>
        <dbReference type="ARBA" id="ARBA00022573"/>
    </source>
</evidence>
<dbReference type="GO" id="GO:0008820">
    <property type="term" value="F:cobinamide phosphate guanylyltransferase activity"/>
    <property type="evidence" value="ECO:0007669"/>
    <property type="project" value="UniProtKB-UniRule"/>
</dbReference>
<comment type="catalytic activity">
    <reaction evidence="3">
        <text>adenosylcob(III)inamide + GTP = adenosylcob(III)inamide phosphate + GDP + H(+)</text>
        <dbReference type="Rhea" id="RHEA:15765"/>
        <dbReference type="ChEBI" id="CHEBI:2480"/>
        <dbReference type="ChEBI" id="CHEBI:15378"/>
        <dbReference type="ChEBI" id="CHEBI:37565"/>
        <dbReference type="ChEBI" id="CHEBI:58189"/>
        <dbReference type="ChEBI" id="CHEBI:58502"/>
        <dbReference type="EC" id="2.7.1.156"/>
    </reaction>
</comment>
<dbReference type="PANTHER" id="PTHR34848">
    <property type="match status" value="1"/>
</dbReference>
<dbReference type="GO" id="GO:0009236">
    <property type="term" value="P:cobalamin biosynthetic process"/>
    <property type="evidence" value="ECO:0007669"/>
    <property type="project" value="UniProtKB-UniRule"/>
</dbReference>
<evidence type="ECO:0000256" key="10">
    <source>
        <dbReference type="ARBA" id="ARBA00022741"/>
    </source>
</evidence>
<evidence type="ECO:0000256" key="13">
    <source>
        <dbReference type="ARBA" id="ARBA00023134"/>
    </source>
</evidence>
<comment type="catalytic activity">
    <reaction evidence="1 14">
        <text>adenosylcob(III)inamide + ATP = adenosylcob(III)inamide phosphate + ADP + H(+)</text>
        <dbReference type="Rhea" id="RHEA:15769"/>
        <dbReference type="ChEBI" id="CHEBI:2480"/>
        <dbReference type="ChEBI" id="CHEBI:15378"/>
        <dbReference type="ChEBI" id="CHEBI:30616"/>
        <dbReference type="ChEBI" id="CHEBI:58502"/>
        <dbReference type="ChEBI" id="CHEBI:456216"/>
        <dbReference type="EC" id="2.7.1.156"/>
    </reaction>
</comment>
<comment type="catalytic activity">
    <reaction evidence="2 14">
        <text>adenosylcob(III)inamide phosphate + GTP + H(+) = adenosylcob(III)inamide-GDP + diphosphate</text>
        <dbReference type="Rhea" id="RHEA:22712"/>
        <dbReference type="ChEBI" id="CHEBI:15378"/>
        <dbReference type="ChEBI" id="CHEBI:33019"/>
        <dbReference type="ChEBI" id="CHEBI:37565"/>
        <dbReference type="ChEBI" id="CHEBI:58502"/>
        <dbReference type="ChEBI" id="CHEBI:60487"/>
        <dbReference type="EC" id="2.7.7.62"/>
    </reaction>
</comment>
<comment type="function">
    <text evidence="4 14">Catalyzes ATP-dependent phosphorylation of adenosylcobinamide and addition of GMP to adenosylcobinamide phosphate.</text>
</comment>
<feature type="binding site" evidence="16">
    <location>
        <position position="94"/>
    </location>
    <ligand>
        <name>GTP</name>
        <dbReference type="ChEBI" id="CHEBI:37565"/>
    </ligand>
</feature>
<evidence type="ECO:0000256" key="16">
    <source>
        <dbReference type="PIRSR" id="PIRSR006135-2"/>
    </source>
</evidence>
<dbReference type="PIRSF" id="PIRSF006135">
    <property type="entry name" value="CobU"/>
    <property type="match status" value="1"/>
</dbReference>
<dbReference type="SUPFAM" id="SSF52540">
    <property type="entry name" value="P-loop containing nucleoside triphosphate hydrolases"/>
    <property type="match status" value="1"/>
</dbReference>
<feature type="binding site" evidence="16">
    <location>
        <begin position="57"/>
        <end position="60"/>
    </location>
    <ligand>
        <name>GTP</name>
        <dbReference type="ChEBI" id="CHEBI:37565"/>
    </ligand>
</feature>
<proteinExistence type="inferred from homology"/>
<comment type="caution">
    <text evidence="17">The sequence shown here is derived from an EMBL/GenBank/DDBJ whole genome shotgun (WGS) entry which is preliminary data.</text>
</comment>
<evidence type="ECO:0000256" key="6">
    <source>
        <dbReference type="ARBA" id="ARBA00005159"/>
    </source>
</evidence>
<evidence type="ECO:0000256" key="2">
    <source>
        <dbReference type="ARBA" id="ARBA00000711"/>
    </source>
</evidence>
<dbReference type="InterPro" id="IPR003203">
    <property type="entry name" value="CobU/CobP"/>
</dbReference>
<feature type="binding site" evidence="16">
    <location>
        <position position="68"/>
    </location>
    <ligand>
        <name>GTP</name>
        <dbReference type="ChEBI" id="CHEBI:37565"/>
    </ligand>
</feature>
<dbReference type="EC" id="2.7.1.156" evidence="14"/>
<dbReference type="EC" id="2.7.7.62" evidence="14"/>
<evidence type="ECO:0000256" key="15">
    <source>
        <dbReference type="PIRSR" id="PIRSR006135-1"/>
    </source>
</evidence>
<evidence type="ECO:0000256" key="11">
    <source>
        <dbReference type="ARBA" id="ARBA00022777"/>
    </source>
</evidence>
<evidence type="ECO:0000256" key="1">
    <source>
        <dbReference type="ARBA" id="ARBA00000312"/>
    </source>
</evidence>
<protein>
    <recommendedName>
        <fullName evidence="14">Bifunctional adenosylcobalamin biosynthesis protein</fullName>
        <ecNumber evidence="14">2.7.1.156</ecNumber>
        <ecNumber evidence="14">2.7.7.62</ecNumber>
    </recommendedName>
</protein>
<keyword evidence="10 14" id="KW-0547">Nucleotide-binding</keyword>
<dbReference type="GO" id="GO:0043752">
    <property type="term" value="F:adenosylcobinamide kinase activity"/>
    <property type="evidence" value="ECO:0007669"/>
    <property type="project" value="UniProtKB-EC"/>
</dbReference>
<accession>A0A4R6M987</accession>
<reference evidence="17 18" key="1">
    <citation type="submission" date="2019-03" db="EMBL/GenBank/DDBJ databases">
        <title>Genomic Encyclopedia of Type Strains, Phase III (KMG-III): the genomes of soil and plant-associated and newly described type strains.</title>
        <authorList>
            <person name="Whitman W."/>
        </authorList>
    </citation>
    <scope>NUCLEOTIDE SEQUENCE [LARGE SCALE GENOMIC DNA]</scope>
    <source>
        <strain evidence="17 18">CECT 7378</strain>
    </source>
</reference>
<evidence type="ECO:0000256" key="4">
    <source>
        <dbReference type="ARBA" id="ARBA00003889"/>
    </source>
</evidence>
<keyword evidence="9 14" id="KW-0808">Transferase</keyword>
<sequence>MKHFVLGGVRSGKSAYAENWATLREGNVTYIATTKLWTDDDGNVLDEGLLERVELHKQRRPTSWQLIEEPLELAVTLQEVADQYRGTPHTVIVECCALWITNLLCDEPRKDIKQYKNALLEVLLSVDCDVVLVSAEVGLGIMPMNKLAREFSDELGSLNQEIAQKCDKVTFVSAGLPLSLKGE</sequence>
<dbReference type="AlphaFoldDB" id="A0A4R6M987"/>
<keyword evidence="8 14" id="KW-0169">Cobalamin biosynthesis</keyword>
<dbReference type="Proteomes" id="UP000294656">
    <property type="component" value="Unassembled WGS sequence"/>
</dbReference>
<dbReference type="CDD" id="cd00544">
    <property type="entry name" value="CobU"/>
    <property type="match status" value="1"/>
</dbReference>
<evidence type="ECO:0000256" key="3">
    <source>
        <dbReference type="ARBA" id="ARBA00001522"/>
    </source>
</evidence>
<dbReference type="Pfam" id="PF02283">
    <property type="entry name" value="CobU"/>
    <property type="match status" value="1"/>
</dbReference>
<evidence type="ECO:0000313" key="18">
    <source>
        <dbReference type="Proteomes" id="UP000294656"/>
    </source>
</evidence>
<evidence type="ECO:0000313" key="17">
    <source>
        <dbReference type="EMBL" id="TDO97993.1"/>
    </source>
</evidence>
<feature type="binding site" evidence="16">
    <location>
        <begin position="7"/>
        <end position="14"/>
    </location>
    <ligand>
        <name>GTP</name>
        <dbReference type="ChEBI" id="CHEBI:37565"/>
    </ligand>
</feature>
<dbReference type="GO" id="GO:0005525">
    <property type="term" value="F:GTP binding"/>
    <property type="evidence" value="ECO:0007669"/>
    <property type="project" value="UniProtKB-UniRule"/>
</dbReference>
<evidence type="ECO:0000256" key="12">
    <source>
        <dbReference type="ARBA" id="ARBA00022840"/>
    </source>
</evidence>
<dbReference type="RefSeq" id="WP_133503405.1">
    <property type="nucleotide sequence ID" value="NZ_SNXC01000011.1"/>
</dbReference>
<dbReference type="InterPro" id="IPR027417">
    <property type="entry name" value="P-loop_NTPase"/>
</dbReference>
<evidence type="ECO:0000256" key="14">
    <source>
        <dbReference type="PIRNR" id="PIRNR006135"/>
    </source>
</evidence>
<keyword evidence="18" id="KW-1185">Reference proteome</keyword>
<dbReference type="OrthoDB" id="9788370at2"/>
<comment type="similarity">
    <text evidence="7 14">Belongs to the CobU/CobP family.</text>
</comment>
<name>A0A4R6M987_9GAMM</name>